<comment type="caution">
    <text evidence="1">The sequence shown here is derived from an EMBL/GenBank/DDBJ whole genome shotgun (WGS) entry which is preliminary data.</text>
</comment>
<evidence type="ECO:0000313" key="1">
    <source>
        <dbReference type="EMBL" id="OQV15556.1"/>
    </source>
</evidence>
<name>A0A1W0WK36_HYPEX</name>
<accession>A0A1W0WK36</accession>
<evidence type="ECO:0000313" key="2">
    <source>
        <dbReference type="Proteomes" id="UP000192578"/>
    </source>
</evidence>
<keyword evidence="2" id="KW-1185">Reference proteome</keyword>
<organism evidence="1 2">
    <name type="scientific">Hypsibius exemplaris</name>
    <name type="common">Freshwater tardigrade</name>
    <dbReference type="NCBI Taxonomy" id="2072580"/>
    <lineage>
        <taxon>Eukaryota</taxon>
        <taxon>Metazoa</taxon>
        <taxon>Ecdysozoa</taxon>
        <taxon>Tardigrada</taxon>
        <taxon>Eutardigrada</taxon>
        <taxon>Parachela</taxon>
        <taxon>Hypsibioidea</taxon>
        <taxon>Hypsibiidae</taxon>
        <taxon>Hypsibius</taxon>
    </lineage>
</organism>
<reference evidence="2" key="1">
    <citation type="submission" date="2017-01" db="EMBL/GenBank/DDBJ databases">
        <title>Comparative genomics of anhydrobiosis in the tardigrade Hypsibius dujardini.</title>
        <authorList>
            <person name="Yoshida Y."/>
            <person name="Koutsovoulos G."/>
            <person name="Laetsch D."/>
            <person name="Stevens L."/>
            <person name="Kumar S."/>
            <person name="Horikawa D."/>
            <person name="Ishino K."/>
            <person name="Komine S."/>
            <person name="Tomita M."/>
            <person name="Blaxter M."/>
            <person name="Arakawa K."/>
        </authorList>
    </citation>
    <scope>NUCLEOTIDE SEQUENCE [LARGE SCALE GENOMIC DNA]</scope>
    <source>
        <strain evidence="2">Z151</strain>
    </source>
</reference>
<proteinExistence type="predicted"/>
<dbReference type="Proteomes" id="UP000192578">
    <property type="component" value="Unassembled WGS sequence"/>
</dbReference>
<sequence length="202" mass="22906">MSSTKNNKRKSVVQERHPRELRIDFVEILVQDGLNVPYLDPKTKDSKIFRFNVGSPVVAPCEYAGLYYSATLALYDGLCVPDSLYPLGTVLPVQKRIPTTIVHFDGWTKKYDACIPENELFTALYPGRPVDTLALLMAHEHNLVRSAQSKIKETKLGANAFLLTDEMYEEMERSWQRDTGESISFGQYVGRLPGPYFSNKPI</sequence>
<gene>
    <name evidence="1" type="ORF">BV898_10276</name>
</gene>
<protein>
    <submittedName>
        <fullName evidence="1">Uncharacterized protein</fullName>
    </submittedName>
</protein>
<dbReference type="OrthoDB" id="10539207at2759"/>
<dbReference type="EMBL" id="MTYJ01000087">
    <property type="protein sequence ID" value="OQV15556.1"/>
    <property type="molecule type" value="Genomic_DNA"/>
</dbReference>
<dbReference type="AlphaFoldDB" id="A0A1W0WK36"/>